<evidence type="ECO:0000313" key="11">
    <source>
        <dbReference type="Proteomes" id="UP000078561"/>
    </source>
</evidence>
<gene>
    <name evidence="10" type="primary">ABSGL_11976.1 scaffold 12361</name>
</gene>
<accession>A0A168R4R9</accession>
<keyword evidence="11" id="KW-1185">Reference proteome</keyword>
<keyword evidence="5" id="KW-0698">rRNA processing</keyword>
<sequence length="232" mass="26923">MAKPTSRNNNVDQKAFVHQRKPKLKSSAPLADSSSKINKRIRDIKRTLAKPDVSLKVKVGSERRLIQLKYLFGERKIDEREKEMAVKYHGLKHIERKKATRKLRKIRQSIEQTQDETELAKLNEQLKEALVDEAYIQHFPKTMPYAALYASDDDGRKSTSKKQEIREQIQKAMDNGDAFDDLQQEYRQQWRATLIKQGVIEDATPMMVEDNEPSDQTETAAADSELKDDFFE</sequence>
<dbReference type="GO" id="GO:0000462">
    <property type="term" value="P:maturation of SSU-rRNA from tricistronic rRNA transcript (SSU-rRNA, 5.8S rRNA, LSU-rRNA)"/>
    <property type="evidence" value="ECO:0007669"/>
    <property type="project" value="TreeGrafter"/>
</dbReference>
<evidence type="ECO:0000256" key="8">
    <source>
        <dbReference type="SAM" id="Coils"/>
    </source>
</evidence>
<evidence type="ECO:0000313" key="10">
    <source>
        <dbReference type="EMBL" id="SAM06100.1"/>
    </source>
</evidence>
<proteinExistence type="inferred from homology"/>
<keyword evidence="6 8" id="KW-0175">Coiled coil</keyword>
<evidence type="ECO:0000256" key="4">
    <source>
        <dbReference type="ARBA" id="ARBA00019827"/>
    </source>
</evidence>
<evidence type="ECO:0000256" key="6">
    <source>
        <dbReference type="ARBA" id="ARBA00023054"/>
    </source>
</evidence>
<evidence type="ECO:0000256" key="3">
    <source>
        <dbReference type="ARBA" id="ARBA00018689"/>
    </source>
</evidence>
<evidence type="ECO:0000256" key="2">
    <source>
        <dbReference type="ARBA" id="ARBA00006916"/>
    </source>
</evidence>
<comment type="subcellular location">
    <subcellularLocation>
        <location evidence="1">Nucleus</location>
        <location evidence="1">Nucleolus</location>
    </subcellularLocation>
</comment>
<evidence type="ECO:0000256" key="9">
    <source>
        <dbReference type="SAM" id="MobiDB-lite"/>
    </source>
</evidence>
<dbReference type="InterPro" id="IPR050786">
    <property type="entry name" value="EFG1_rRNA-proc"/>
</dbReference>
<evidence type="ECO:0000256" key="1">
    <source>
        <dbReference type="ARBA" id="ARBA00004604"/>
    </source>
</evidence>
<dbReference type="OMA" id="KPHRIQE"/>
<evidence type="ECO:0000256" key="5">
    <source>
        <dbReference type="ARBA" id="ARBA00022552"/>
    </source>
</evidence>
<dbReference type="EMBL" id="LT554490">
    <property type="protein sequence ID" value="SAM06100.1"/>
    <property type="molecule type" value="Genomic_DNA"/>
</dbReference>
<organism evidence="10">
    <name type="scientific">Absidia glauca</name>
    <name type="common">Pin mould</name>
    <dbReference type="NCBI Taxonomy" id="4829"/>
    <lineage>
        <taxon>Eukaryota</taxon>
        <taxon>Fungi</taxon>
        <taxon>Fungi incertae sedis</taxon>
        <taxon>Mucoromycota</taxon>
        <taxon>Mucoromycotina</taxon>
        <taxon>Mucoromycetes</taxon>
        <taxon>Mucorales</taxon>
        <taxon>Cunninghamellaceae</taxon>
        <taxon>Absidia</taxon>
    </lineage>
</organism>
<feature type="region of interest" description="Disordered" evidence="9">
    <location>
        <begin position="1"/>
        <end position="37"/>
    </location>
</feature>
<dbReference type="GO" id="GO:0005730">
    <property type="term" value="C:nucleolus"/>
    <property type="evidence" value="ECO:0007669"/>
    <property type="project" value="UniProtKB-SubCell"/>
</dbReference>
<feature type="compositionally biased region" description="Polar residues" evidence="9">
    <location>
        <begin position="1"/>
        <end position="12"/>
    </location>
</feature>
<comment type="similarity">
    <text evidence="2">Belongs to the EFG1 family.</text>
</comment>
<feature type="region of interest" description="Disordered" evidence="9">
    <location>
        <begin position="203"/>
        <end position="232"/>
    </location>
</feature>
<dbReference type="Proteomes" id="UP000078561">
    <property type="component" value="Unassembled WGS sequence"/>
</dbReference>
<dbReference type="PANTHER" id="PTHR33911">
    <property type="entry name" value="RRNA-PROCESSING PROTEIN EFG1"/>
    <property type="match status" value="1"/>
</dbReference>
<dbReference type="Pfam" id="PF10153">
    <property type="entry name" value="Efg1"/>
    <property type="match status" value="1"/>
</dbReference>
<dbReference type="STRING" id="4829.A0A168R4R9"/>
<dbReference type="InterPro" id="IPR019310">
    <property type="entry name" value="Efg1"/>
</dbReference>
<evidence type="ECO:0000256" key="7">
    <source>
        <dbReference type="ARBA" id="ARBA00023242"/>
    </source>
</evidence>
<name>A0A168R4R9_ABSGL</name>
<feature type="coiled-coil region" evidence="8">
    <location>
        <begin position="96"/>
        <end position="132"/>
    </location>
</feature>
<dbReference type="PANTHER" id="PTHR33911:SF1">
    <property type="entry name" value="RRNA-PROCESSING PROTEIN EFG1"/>
    <property type="match status" value="1"/>
</dbReference>
<reference evidence="10" key="1">
    <citation type="submission" date="2016-04" db="EMBL/GenBank/DDBJ databases">
        <authorList>
            <person name="Evans L.H."/>
            <person name="Alamgir A."/>
            <person name="Owens N."/>
            <person name="Weber N.D."/>
            <person name="Virtaneva K."/>
            <person name="Barbian K."/>
            <person name="Babar A."/>
            <person name="Rosenke K."/>
        </authorList>
    </citation>
    <scope>NUCLEOTIDE SEQUENCE [LARGE SCALE GENOMIC DNA]</scope>
    <source>
        <strain evidence="10">CBS 101.48</strain>
    </source>
</reference>
<dbReference type="GO" id="GO:0030688">
    <property type="term" value="C:preribosome, small subunit precursor"/>
    <property type="evidence" value="ECO:0007669"/>
    <property type="project" value="TreeGrafter"/>
</dbReference>
<keyword evidence="7" id="KW-0539">Nucleus</keyword>
<dbReference type="InParanoid" id="A0A168R4R9"/>
<dbReference type="AlphaFoldDB" id="A0A168R4R9"/>
<protein>
    <recommendedName>
        <fullName evidence="3">rRNA-processing protein EFG1</fullName>
    </recommendedName>
    <alternativeName>
        <fullName evidence="4">rRNA-processing protein efg1</fullName>
    </alternativeName>
</protein>
<dbReference type="OrthoDB" id="47732at2759"/>
<dbReference type="FunCoup" id="A0A168R4R9">
    <property type="interactions" value="70"/>
</dbReference>